<dbReference type="InterPro" id="IPR036388">
    <property type="entry name" value="WH-like_DNA-bd_sf"/>
</dbReference>
<proteinExistence type="inferred from homology"/>
<accession>A0A084G1C9</accession>
<dbReference type="PANTHER" id="PTHR13989:SF16">
    <property type="entry name" value="REPLICATION PROTEIN A2"/>
    <property type="match status" value="1"/>
</dbReference>
<dbReference type="GeneID" id="27726288"/>
<evidence type="ECO:0000313" key="9">
    <source>
        <dbReference type="Proteomes" id="UP000028545"/>
    </source>
</evidence>
<comment type="similarity">
    <text evidence="2">Belongs to the replication factor A protein 2 family.</text>
</comment>
<dbReference type="SUPFAM" id="SSF46785">
    <property type="entry name" value="Winged helix' DNA-binding domain"/>
    <property type="match status" value="1"/>
</dbReference>
<evidence type="ECO:0000256" key="5">
    <source>
        <dbReference type="ARBA" id="ARBA00023242"/>
    </source>
</evidence>
<dbReference type="EMBL" id="JOWA01000110">
    <property type="protein sequence ID" value="KEZ41141.1"/>
    <property type="molecule type" value="Genomic_DNA"/>
</dbReference>
<dbReference type="InterPro" id="IPR014646">
    <property type="entry name" value="Rfa2/RPA32"/>
</dbReference>
<evidence type="ECO:0000256" key="6">
    <source>
        <dbReference type="SAM" id="MobiDB-lite"/>
    </source>
</evidence>
<dbReference type="AlphaFoldDB" id="A0A084G1C9"/>
<dbReference type="Pfam" id="PF08784">
    <property type="entry name" value="RPA_C"/>
    <property type="match status" value="1"/>
</dbReference>
<dbReference type="KEGG" id="sapo:SAPIO_CDS7216"/>
<dbReference type="PANTHER" id="PTHR13989">
    <property type="entry name" value="REPLICATION PROTEIN A-RELATED"/>
    <property type="match status" value="1"/>
</dbReference>
<dbReference type="GO" id="GO:0000781">
    <property type="term" value="C:chromosome, telomeric region"/>
    <property type="evidence" value="ECO:0007669"/>
    <property type="project" value="TreeGrafter"/>
</dbReference>
<evidence type="ECO:0000313" key="8">
    <source>
        <dbReference type="EMBL" id="KEZ41141.1"/>
    </source>
</evidence>
<dbReference type="OrthoDB" id="25571at2759"/>
<dbReference type="Gene3D" id="2.40.50.140">
    <property type="entry name" value="Nucleic acid-binding proteins"/>
    <property type="match status" value="1"/>
</dbReference>
<feature type="domain" description="Replication protein A C-terminal" evidence="7">
    <location>
        <begin position="169"/>
        <end position="280"/>
    </location>
</feature>
<dbReference type="GO" id="GO:0035861">
    <property type="term" value="C:site of double-strand break"/>
    <property type="evidence" value="ECO:0007669"/>
    <property type="project" value="EnsemblFungi"/>
</dbReference>
<dbReference type="InterPro" id="IPR040260">
    <property type="entry name" value="RFA2-like"/>
</dbReference>
<reference evidence="8 9" key="1">
    <citation type="journal article" date="2014" name="Genome Announc.">
        <title>Draft genome sequence of the pathogenic fungus Scedosporium apiospermum.</title>
        <authorList>
            <person name="Vandeputte P."/>
            <person name="Ghamrawi S."/>
            <person name="Rechenmann M."/>
            <person name="Iltis A."/>
            <person name="Giraud S."/>
            <person name="Fleury M."/>
            <person name="Thornton C."/>
            <person name="Delhaes L."/>
            <person name="Meyer W."/>
            <person name="Papon N."/>
            <person name="Bouchara J.P."/>
        </authorList>
    </citation>
    <scope>NUCLEOTIDE SEQUENCE [LARGE SCALE GENOMIC DNA]</scope>
    <source>
        <strain evidence="8 9">IHEM 14462</strain>
    </source>
</reference>
<dbReference type="InterPro" id="IPR012340">
    <property type="entry name" value="NA-bd_OB-fold"/>
</dbReference>
<comment type="subcellular location">
    <subcellularLocation>
        <location evidence="1">Nucleus</location>
    </subcellularLocation>
</comment>
<feature type="compositionally biased region" description="Low complexity" evidence="6">
    <location>
        <begin position="27"/>
        <end position="40"/>
    </location>
</feature>
<dbReference type="CDD" id="cd04478">
    <property type="entry name" value="RPA2_DBD_D"/>
    <property type="match status" value="1"/>
</dbReference>
<dbReference type="OMA" id="SFGNKRY"/>
<name>A0A084G1C9_PSEDA</name>
<dbReference type="Gene3D" id="1.10.10.10">
    <property type="entry name" value="Winged helix-like DNA-binding domain superfamily/Winged helix DNA-binding domain"/>
    <property type="match status" value="1"/>
</dbReference>
<protein>
    <recommendedName>
        <fullName evidence="7">Replication protein A C-terminal domain-containing protein</fullName>
    </recommendedName>
</protein>
<comment type="caution">
    <text evidence="8">The sequence shown here is derived from an EMBL/GenBank/DDBJ whole genome shotgun (WGS) entry which is preliminary data.</text>
</comment>
<dbReference type="PIRSF" id="PIRSF036949">
    <property type="entry name" value="RPA32"/>
    <property type="match status" value="1"/>
</dbReference>
<keyword evidence="9" id="KW-1185">Reference proteome</keyword>
<dbReference type="GO" id="GO:0006260">
    <property type="term" value="P:DNA replication"/>
    <property type="evidence" value="ECO:0007669"/>
    <property type="project" value="UniProtKB-KW"/>
</dbReference>
<keyword evidence="5" id="KW-0539">Nucleus</keyword>
<evidence type="ECO:0000256" key="2">
    <source>
        <dbReference type="ARBA" id="ARBA00007815"/>
    </source>
</evidence>
<evidence type="ECO:0000259" key="7">
    <source>
        <dbReference type="Pfam" id="PF08784"/>
    </source>
</evidence>
<dbReference type="SUPFAM" id="SSF50249">
    <property type="entry name" value="Nucleic acid-binding proteins"/>
    <property type="match status" value="1"/>
</dbReference>
<dbReference type="RefSeq" id="XP_016640940.1">
    <property type="nucleotide sequence ID" value="XM_016789113.1"/>
</dbReference>
<dbReference type="GO" id="GO:0005736">
    <property type="term" value="C:RNA polymerase I complex"/>
    <property type="evidence" value="ECO:0007669"/>
    <property type="project" value="EnsemblFungi"/>
</dbReference>
<dbReference type="GO" id="GO:0005662">
    <property type="term" value="C:DNA replication factor A complex"/>
    <property type="evidence" value="ECO:0007669"/>
    <property type="project" value="EnsemblFungi"/>
</dbReference>
<evidence type="ECO:0000256" key="3">
    <source>
        <dbReference type="ARBA" id="ARBA00022705"/>
    </source>
</evidence>
<feature type="region of interest" description="Disordered" evidence="6">
    <location>
        <begin position="23"/>
        <end position="45"/>
    </location>
</feature>
<evidence type="ECO:0000256" key="1">
    <source>
        <dbReference type="ARBA" id="ARBA00004123"/>
    </source>
</evidence>
<dbReference type="VEuPathDB" id="FungiDB:SAPIO_CDS7216"/>
<gene>
    <name evidence="8" type="ORF">SAPIO_CDS7216</name>
</gene>
<dbReference type="GO" id="GO:0006289">
    <property type="term" value="P:nucleotide-excision repair"/>
    <property type="evidence" value="ECO:0007669"/>
    <property type="project" value="TreeGrafter"/>
</dbReference>
<dbReference type="InterPro" id="IPR014892">
    <property type="entry name" value="RPA_C"/>
</dbReference>
<dbReference type="HOGENOM" id="CLU_051033_0_1_1"/>
<sequence length="287" mass="30511">MASYGGGYKGGYGGGGGGGDDAGGFVYGSQQGSQGGNQKSQRNETLRPLTIKQMLDAEETYPESAEFRIDGAPVFQMTFVAQVRQVNRLQTNIHFKVDDGTGVIEGKKFIDADKSDEGPEYTIQTDDYVRVYGHIRSFNNNRHIAIQVIRPITDYNEIHYHLLEATAVHLYYTKGQLGQQGGGGAAANPAGGDSMFVDDGGYGGGAGGDANQHAAGAAKLGNVSAAARRLYDFMLNAPGGNEGVHLQELSKGLGMTAREVLAAADELLGQGVIYTTIDDETWAVLEY</sequence>
<dbReference type="GO" id="GO:0003697">
    <property type="term" value="F:single-stranded DNA binding"/>
    <property type="evidence" value="ECO:0007669"/>
    <property type="project" value="EnsemblFungi"/>
</dbReference>
<keyword evidence="3" id="KW-0235">DNA replication</keyword>
<dbReference type="InterPro" id="IPR036390">
    <property type="entry name" value="WH_DNA-bd_sf"/>
</dbReference>
<dbReference type="GO" id="GO:0000724">
    <property type="term" value="P:double-strand break repair via homologous recombination"/>
    <property type="evidence" value="ECO:0007669"/>
    <property type="project" value="TreeGrafter"/>
</dbReference>
<keyword evidence="4" id="KW-0238">DNA-binding</keyword>
<dbReference type="Proteomes" id="UP000028545">
    <property type="component" value="Unassembled WGS sequence"/>
</dbReference>
<evidence type="ECO:0000256" key="4">
    <source>
        <dbReference type="ARBA" id="ARBA00023125"/>
    </source>
</evidence>
<organism evidence="8 9">
    <name type="scientific">Pseudallescheria apiosperma</name>
    <name type="common">Scedosporium apiospermum</name>
    <dbReference type="NCBI Taxonomy" id="563466"/>
    <lineage>
        <taxon>Eukaryota</taxon>
        <taxon>Fungi</taxon>
        <taxon>Dikarya</taxon>
        <taxon>Ascomycota</taxon>
        <taxon>Pezizomycotina</taxon>
        <taxon>Sordariomycetes</taxon>
        <taxon>Hypocreomycetidae</taxon>
        <taxon>Microascales</taxon>
        <taxon>Microascaceae</taxon>
        <taxon>Scedosporium</taxon>
    </lineage>
</organism>